<dbReference type="AlphaFoldDB" id="A0A5Q5BIJ3"/>
<dbReference type="EMBL" id="CP000384">
    <property type="protein sequence ID" value="ABG08134.1"/>
    <property type="molecule type" value="Genomic_DNA"/>
</dbReference>
<feature type="transmembrane region" description="Helical" evidence="1">
    <location>
        <begin position="60"/>
        <end position="82"/>
    </location>
</feature>
<name>A0A5Q5BIJ3_MYCSS</name>
<gene>
    <name evidence="2" type="ordered locus">Mmcs_2025</name>
</gene>
<keyword evidence="1" id="KW-0472">Membrane</keyword>
<evidence type="ECO:0000256" key="1">
    <source>
        <dbReference type="SAM" id="Phobius"/>
    </source>
</evidence>
<evidence type="ECO:0000313" key="2">
    <source>
        <dbReference type="EMBL" id="ABG08134.1"/>
    </source>
</evidence>
<proteinExistence type="predicted"/>
<accession>A0A5Q5BIJ3</accession>
<reference evidence="2" key="1">
    <citation type="submission" date="2006-06" db="EMBL/GenBank/DDBJ databases">
        <title>Complete sequence of chromosome of Mycobacterium sp. MCS.</title>
        <authorList>
            <consortium name="US DOE Joint Genome Institute"/>
            <person name="Copeland A."/>
            <person name="Lucas S."/>
            <person name="Lapidus A."/>
            <person name="Barry K."/>
            <person name="Detter J.C."/>
            <person name="Glavina del Rio T."/>
            <person name="Hammon N."/>
            <person name="Israni S."/>
            <person name="Dalin E."/>
            <person name="Tice H."/>
            <person name="Pitluck S."/>
            <person name="Martinez M."/>
            <person name="Schmutz J."/>
            <person name="Larimer F."/>
            <person name="Land M."/>
            <person name="Hauser L."/>
            <person name="Kyrpides N."/>
            <person name="Kim E."/>
            <person name="Miller C.D."/>
            <person name="Hughes J.E."/>
            <person name="Anderson A.J."/>
            <person name="Sims R.C."/>
            <person name="Richardson P."/>
        </authorList>
    </citation>
    <scope>NUCLEOTIDE SEQUENCE [LARGE SCALE GENOMIC DNA]</scope>
    <source>
        <strain evidence="2">MCS</strain>
    </source>
</reference>
<keyword evidence="1" id="KW-0812">Transmembrane</keyword>
<evidence type="ECO:0008006" key="3">
    <source>
        <dbReference type="Google" id="ProtNLM"/>
    </source>
</evidence>
<organism evidence="2">
    <name type="scientific">Mycobacterium sp. (strain MCS)</name>
    <dbReference type="NCBI Taxonomy" id="164756"/>
    <lineage>
        <taxon>Bacteria</taxon>
        <taxon>Bacillati</taxon>
        <taxon>Actinomycetota</taxon>
        <taxon>Actinomycetes</taxon>
        <taxon>Mycobacteriales</taxon>
        <taxon>Mycobacteriaceae</taxon>
        <taxon>Mycobacterium</taxon>
    </lineage>
</organism>
<feature type="transmembrane region" description="Helical" evidence="1">
    <location>
        <begin position="102"/>
        <end position="122"/>
    </location>
</feature>
<sequence length="133" mass="13396" precursor="true">MIRIPSPPTSRRIQGVMGALMLIVGAAGTVAPQRLSNTRNSGAGAAERNHLTQMYAMREAAIGAILLSGGGARSALGAVIGLTAVEVATGVRSPALDRQSRITTAVTASVFGAAAAYALSGAGPHRGRPQKGH</sequence>
<dbReference type="KEGG" id="mmc:Mmcs_2025"/>
<feature type="transmembrane region" description="Helical" evidence="1">
    <location>
        <begin position="12"/>
        <end position="31"/>
    </location>
</feature>
<protein>
    <recommendedName>
        <fullName evidence="3">DUF4267 domain-containing protein</fullName>
    </recommendedName>
</protein>
<keyword evidence="1" id="KW-1133">Transmembrane helix</keyword>